<dbReference type="GO" id="GO:0003682">
    <property type="term" value="F:chromatin binding"/>
    <property type="evidence" value="ECO:0000318"/>
    <property type="project" value="GO_Central"/>
</dbReference>
<evidence type="ECO:0000259" key="16">
    <source>
        <dbReference type="PROSITE" id="PS50071"/>
    </source>
</evidence>
<evidence type="ECO:0000256" key="10">
    <source>
        <dbReference type="ARBA" id="ARBA00023242"/>
    </source>
</evidence>
<dbReference type="SUPFAM" id="SSF46689">
    <property type="entry name" value="Homeodomain-like"/>
    <property type="match status" value="1"/>
</dbReference>
<feature type="compositionally biased region" description="Basic and acidic residues" evidence="14">
    <location>
        <begin position="47"/>
        <end position="56"/>
    </location>
</feature>
<feature type="DNA-binding region" description="Homeobox" evidence="11">
    <location>
        <begin position="512"/>
        <end position="571"/>
    </location>
</feature>
<keyword evidence="10 11" id="KW-0539">Nucleus</keyword>
<organism evidence="17 18">
    <name type="scientific">Lactuca sativa</name>
    <name type="common">Garden lettuce</name>
    <dbReference type="NCBI Taxonomy" id="4236"/>
    <lineage>
        <taxon>Eukaryota</taxon>
        <taxon>Viridiplantae</taxon>
        <taxon>Streptophyta</taxon>
        <taxon>Embryophyta</taxon>
        <taxon>Tracheophyta</taxon>
        <taxon>Spermatophyta</taxon>
        <taxon>Magnoliopsida</taxon>
        <taxon>eudicotyledons</taxon>
        <taxon>Gunneridae</taxon>
        <taxon>Pentapetalae</taxon>
        <taxon>asterids</taxon>
        <taxon>campanulids</taxon>
        <taxon>Asterales</taxon>
        <taxon>Asteraceae</taxon>
        <taxon>Cichorioideae</taxon>
        <taxon>Cichorieae</taxon>
        <taxon>Lactucinae</taxon>
        <taxon>Lactuca</taxon>
    </lineage>
</organism>
<keyword evidence="5" id="KW-0862">Zinc</keyword>
<feature type="compositionally biased region" description="Basic and acidic residues" evidence="14">
    <location>
        <begin position="390"/>
        <end position="408"/>
    </location>
</feature>
<name>A0A9R1UHI8_LACSA</name>
<gene>
    <name evidence="17" type="ORF">LSAT_V11C900500800</name>
</gene>
<dbReference type="EMBL" id="NBSK02000009">
    <property type="protein sequence ID" value="KAJ0187143.1"/>
    <property type="molecule type" value="Genomic_DNA"/>
</dbReference>
<dbReference type="AlphaFoldDB" id="A0A9R1UHI8"/>
<dbReference type="GO" id="GO:0003677">
    <property type="term" value="F:DNA binding"/>
    <property type="evidence" value="ECO:0000318"/>
    <property type="project" value="GO_Central"/>
</dbReference>
<evidence type="ECO:0000313" key="17">
    <source>
        <dbReference type="EMBL" id="KAJ0187143.1"/>
    </source>
</evidence>
<dbReference type="PROSITE" id="PS01359">
    <property type="entry name" value="ZF_PHD_1"/>
    <property type="match status" value="1"/>
</dbReference>
<accession>A0A9R1UHI8</accession>
<dbReference type="GO" id="GO:0008270">
    <property type="term" value="F:zinc ion binding"/>
    <property type="evidence" value="ECO:0007669"/>
    <property type="project" value="UniProtKB-KW"/>
</dbReference>
<dbReference type="Proteomes" id="UP000235145">
    <property type="component" value="Unassembled WGS sequence"/>
</dbReference>
<dbReference type="FunFam" id="3.30.40.10:FF:000270">
    <property type="entry name" value="pathogenesis-related homeodomain protein-like"/>
    <property type="match status" value="1"/>
</dbReference>
<dbReference type="InterPro" id="IPR009057">
    <property type="entry name" value="Homeodomain-like_sf"/>
</dbReference>
<feature type="compositionally biased region" description="Low complexity" evidence="14">
    <location>
        <begin position="309"/>
        <end position="329"/>
    </location>
</feature>
<keyword evidence="9" id="KW-0804">Transcription</keyword>
<feature type="compositionally biased region" description="Basic and acidic residues" evidence="14">
    <location>
        <begin position="423"/>
        <end position="434"/>
    </location>
</feature>
<evidence type="ECO:0000259" key="15">
    <source>
        <dbReference type="PROSITE" id="PS50016"/>
    </source>
</evidence>
<evidence type="ECO:0000256" key="4">
    <source>
        <dbReference type="ARBA" id="ARBA00022771"/>
    </source>
</evidence>
<evidence type="ECO:0000256" key="8">
    <source>
        <dbReference type="ARBA" id="ARBA00023155"/>
    </source>
</evidence>
<feature type="compositionally biased region" description="Basic and acidic residues" evidence="14">
    <location>
        <begin position="604"/>
        <end position="637"/>
    </location>
</feature>
<dbReference type="InterPro" id="IPR019787">
    <property type="entry name" value="Znf_PHD-finger"/>
</dbReference>
<evidence type="ECO:0000256" key="12">
    <source>
        <dbReference type="PROSITE-ProRule" id="PRU00146"/>
    </source>
</evidence>
<dbReference type="SMART" id="SM00389">
    <property type="entry name" value="HOX"/>
    <property type="match status" value="1"/>
</dbReference>
<dbReference type="CDD" id="cd00086">
    <property type="entry name" value="homeodomain"/>
    <property type="match status" value="1"/>
</dbReference>
<dbReference type="Pfam" id="PF00628">
    <property type="entry name" value="PHD"/>
    <property type="match status" value="1"/>
</dbReference>
<feature type="compositionally biased region" description="Polar residues" evidence="14">
    <location>
        <begin position="587"/>
        <end position="598"/>
    </location>
</feature>
<evidence type="ECO:0000256" key="11">
    <source>
        <dbReference type="PROSITE-ProRule" id="PRU00108"/>
    </source>
</evidence>
<dbReference type="InterPro" id="IPR001356">
    <property type="entry name" value="HD"/>
</dbReference>
<protein>
    <recommendedName>
        <fullName evidence="19">PHD-type domain-containing protein</fullName>
    </recommendedName>
</protein>
<feature type="compositionally biased region" description="Polar residues" evidence="14">
    <location>
        <begin position="8"/>
        <end position="18"/>
    </location>
</feature>
<feature type="compositionally biased region" description="Basic and acidic residues" evidence="14">
    <location>
        <begin position="562"/>
        <end position="574"/>
    </location>
</feature>
<keyword evidence="4 12" id="KW-0863">Zinc-finger</keyword>
<dbReference type="Gene3D" id="3.30.40.10">
    <property type="entry name" value="Zinc/RING finger domain, C3HC4 (zinc finger)"/>
    <property type="match status" value="1"/>
</dbReference>
<dbReference type="Pfam" id="PF00046">
    <property type="entry name" value="Homeodomain"/>
    <property type="match status" value="1"/>
</dbReference>
<dbReference type="GO" id="GO:0045814">
    <property type="term" value="P:negative regulation of gene expression, epigenetic"/>
    <property type="evidence" value="ECO:0000318"/>
    <property type="project" value="GO_Central"/>
</dbReference>
<feature type="domain" description="Homeobox" evidence="16">
    <location>
        <begin position="510"/>
        <end position="570"/>
    </location>
</feature>
<feature type="region of interest" description="Disordered" evidence="14">
    <location>
        <begin position="1"/>
        <end position="81"/>
    </location>
</feature>
<dbReference type="PROSITE" id="PS50071">
    <property type="entry name" value="HOMEOBOX_2"/>
    <property type="match status" value="1"/>
</dbReference>
<feature type="compositionally biased region" description="Acidic residues" evidence="14">
    <location>
        <begin position="339"/>
        <end position="359"/>
    </location>
</feature>
<reference evidence="17 18" key="1">
    <citation type="journal article" date="2017" name="Nat. Commun.">
        <title>Genome assembly with in vitro proximity ligation data and whole-genome triplication in lettuce.</title>
        <authorList>
            <person name="Reyes-Chin-Wo S."/>
            <person name="Wang Z."/>
            <person name="Yang X."/>
            <person name="Kozik A."/>
            <person name="Arikit S."/>
            <person name="Song C."/>
            <person name="Xia L."/>
            <person name="Froenicke L."/>
            <person name="Lavelle D.O."/>
            <person name="Truco M.J."/>
            <person name="Xia R."/>
            <person name="Zhu S."/>
            <person name="Xu C."/>
            <person name="Xu H."/>
            <person name="Xu X."/>
            <person name="Cox K."/>
            <person name="Korf I."/>
            <person name="Meyers B.C."/>
            <person name="Michelmore R.W."/>
        </authorList>
    </citation>
    <scope>NUCLEOTIDE SEQUENCE [LARGE SCALE GENOMIC DNA]</scope>
    <source>
        <strain evidence="18">cv. Salinas</strain>
        <tissue evidence="17">Seedlings</tissue>
    </source>
</reference>
<dbReference type="CDD" id="cd15504">
    <property type="entry name" value="PHD_PRHA_like"/>
    <property type="match status" value="1"/>
</dbReference>
<dbReference type="GO" id="GO:0043565">
    <property type="term" value="F:sequence-specific DNA binding"/>
    <property type="evidence" value="ECO:0007669"/>
    <property type="project" value="EnsemblPlants"/>
</dbReference>
<keyword evidence="7 11" id="KW-0238">DNA-binding</keyword>
<dbReference type="SUPFAM" id="SSF57903">
    <property type="entry name" value="FYVE/PHD zinc finger"/>
    <property type="match status" value="1"/>
</dbReference>
<keyword evidence="8 11" id="KW-0371">Homeobox</keyword>
<keyword evidence="3" id="KW-0479">Metal-binding</keyword>
<evidence type="ECO:0000256" key="13">
    <source>
        <dbReference type="RuleBase" id="RU000682"/>
    </source>
</evidence>
<keyword evidence="18" id="KW-1185">Reference proteome</keyword>
<sequence length="684" mass="76239">MANHKSNEVVNGTPTQGDVSKESGQKKGQTRKKEKIGTHTPRVLRTRSQEKPKAPESVDPSPQDQTSTEKKRKKIKKIKKDQNDEFSKIRAHLRYLLQKMSYEQLFIDAYVGEGWKGQSLEKIRPEKELQRAKSDINRFKLRIRDLFQKIDKSCEEGRFPDTLYDSDGLIDSEDIFCAKCAQTEVKLDNDIILCDGFCDRGFHQFCLDPPLLKEQVPPGDEGWLCPACDCKVDCVDLLNDSMGTDLSINDTWEKVFPETAVSGDNLNDISGLPSDDSEDDDYNPDAPQVAEDEVDVEDPSSDESDDSDFSSASEDLGAIANNNNNNNNNEEQYLGLPSDDSEDDDFNPDKADSDDDDDDDHKAKSSGSDFTSDSEDLGDISKNEVTSAEVVKESVVSEKDEEILKTDMENDDSAPITARRHVQRLDYKKLHDEAYGNVSSDSSDEDFSDSEGPKRRKNTKEAKGEDLNKKQKESDSTTPVRKNGKKVDVEGKNGTSARKGSSAAGSGDKSGAKSSNKKLGEAVTKRLYEIFKENKYPNRNIKENLMKELNLTLNQVSKWFENARRSSKHPEQHKSGVSTPTPGPTPEKSTAKQVNLKKSTTKQENVEKSTTKQENGEKSTAKQENGEKSTTKQENGEKSTPIKSSKRKAKGDNEDMNLKDANSSPLDLSSQSARRSGRVRAKRV</sequence>
<dbReference type="GO" id="GO:0005634">
    <property type="term" value="C:nucleus"/>
    <property type="evidence" value="ECO:0000318"/>
    <property type="project" value="GO_Central"/>
</dbReference>
<feature type="region of interest" description="Disordered" evidence="14">
    <location>
        <begin position="262"/>
        <end position="522"/>
    </location>
</feature>
<feature type="domain" description="PHD-type" evidence="15">
    <location>
        <begin position="174"/>
        <end position="231"/>
    </location>
</feature>
<feature type="compositionally biased region" description="Polar residues" evidence="14">
    <location>
        <begin position="660"/>
        <end position="674"/>
    </location>
</feature>
<dbReference type="InterPro" id="IPR013083">
    <property type="entry name" value="Znf_RING/FYVE/PHD"/>
</dbReference>
<evidence type="ECO:0000256" key="6">
    <source>
        <dbReference type="ARBA" id="ARBA00023015"/>
    </source>
</evidence>
<feature type="compositionally biased region" description="Basic residues" evidence="14">
    <location>
        <begin position="70"/>
        <end position="79"/>
    </location>
</feature>
<feature type="compositionally biased region" description="Basic residues" evidence="14">
    <location>
        <begin position="675"/>
        <end position="684"/>
    </location>
</feature>
<keyword evidence="6" id="KW-0805">Transcription regulation</keyword>
<dbReference type="InterPro" id="IPR045876">
    <property type="entry name" value="PRHA-like_PHD-finger"/>
</dbReference>
<evidence type="ECO:0000313" key="18">
    <source>
        <dbReference type="Proteomes" id="UP000235145"/>
    </source>
</evidence>
<comment type="caution">
    <text evidence="17">The sequence shown here is derived from an EMBL/GenBank/DDBJ whole genome shotgun (WGS) entry which is preliminary data.</text>
</comment>
<evidence type="ECO:0000256" key="3">
    <source>
        <dbReference type="ARBA" id="ARBA00022723"/>
    </source>
</evidence>
<dbReference type="PANTHER" id="PTHR12628:SF13">
    <property type="entry name" value="HOMEOBOX PROTEIN HAT3.1"/>
    <property type="match status" value="1"/>
</dbReference>
<dbReference type="PROSITE" id="PS50016">
    <property type="entry name" value="ZF_PHD_2"/>
    <property type="match status" value="1"/>
</dbReference>
<evidence type="ECO:0008006" key="19">
    <source>
        <dbReference type="Google" id="ProtNLM"/>
    </source>
</evidence>
<feature type="compositionally biased region" description="Acidic residues" evidence="14">
    <location>
        <begin position="290"/>
        <end position="308"/>
    </location>
</feature>
<dbReference type="InterPro" id="IPR011011">
    <property type="entry name" value="Znf_FYVE_PHD"/>
</dbReference>
<evidence type="ECO:0000256" key="1">
    <source>
        <dbReference type="ARBA" id="ARBA00004123"/>
    </source>
</evidence>
<dbReference type="Gene3D" id="1.10.10.60">
    <property type="entry name" value="Homeodomain-like"/>
    <property type="match status" value="1"/>
</dbReference>
<proteinExistence type="inferred from homology"/>
<comment type="similarity">
    <text evidence="2">Belongs to the PHD-associated homeobox family.</text>
</comment>
<feature type="compositionally biased region" description="Low complexity" evidence="14">
    <location>
        <begin position="494"/>
        <end position="514"/>
    </location>
</feature>
<feature type="compositionally biased region" description="Basic and acidic residues" evidence="14">
    <location>
        <begin position="459"/>
        <end position="475"/>
    </location>
</feature>
<dbReference type="OrthoDB" id="1903104at2759"/>
<dbReference type="GO" id="GO:0045893">
    <property type="term" value="P:positive regulation of DNA-templated transcription"/>
    <property type="evidence" value="ECO:0007669"/>
    <property type="project" value="EnsemblPlants"/>
</dbReference>
<dbReference type="PANTHER" id="PTHR12628">
    <property type="entry name" value="POLYCOMB-LIKE TRANSCRIPTION FACTOR"/>
    <property type="match status" value="1"/>
</dbReference>
<dbReference type="Gramene" id="rna-gnl|WGS:NBSK|LSAT_9X111961_mrna">
    <property type="protein sequence ID" value="cds-PLY79254.1"/>
    <property type="gene ID" value="gene-LSAT_9X111961"/>
</dbReference>
<feature type="region of interest" description="Disordered" evidence="14">
    <location>
        <begin position="562"/>
        <end position="684"/>
    </location>
</feature>
<evidence type="ECO:0000256" key="7">
    <source>
        <dbReference type="ARBA" id="ARBA00023125"/>
    </source>
</evidence>
<dbReference type="InterPro" id="IPR019786">
    <property type="entry name" value="Zinc_finger_PHD-type_CS"/>
</dbReference>
<dbReference type="InterPro" id="IPR001965">
    <property type="entry name" value="Znf_PHD"/>
</dbReference>
<evidence type="ECO:0000256" key="2">
    <source>
        <dbReference type="ARBA" id="ARBA00007427"/>
    </source>
</evidence>
<evidence type="ECO:0000256" key="9">
    <source>
        <dbReference type="ARBA" id="ARBA00023163"/>
    </source>
</evidence>
<evidence type="ECO:0000256" key="14">
    <source>
        <dbReference type="SAM" id="MobiDB-lite"/>
    </source>
</evidence>
<dbReference type="SMART" id="SM00249">
    <property type="entry name" value="PHD"/>
    <property type="match status" value="1"/>
</dbReference>
<comment type="subcellular location">
    <subcellularLocation>
        <location evidence="1 11 13">Nucleus</location>
    </subcellularLocation>
</comment>
<evidence type="ECO:0000256" key="5">
    <source>
        <dbReference type="ARBA" id="ARBA00022833"/>
    </source>
</evidence>